<protein>
    <submittedName>
        <fullName evidence="2">Uncharacterized protein</fullName>
    </submittedName>
</protein>
<keyword evidence="3" id="KW-1185">Reference proteome</keyword>
<sequence>MGNINGAPKFYESIQRKTRKVPEDPNHKFEPYNLDSFVPIGWPKIEAANKANKGTAEPGEKSGRTSKRFVS</sequence>
<name>A0AA40FXM6_9HYME</name>
<evidence type="ECO:0000313" key="3">
    <source>
        <dbReference type="Proteomes" id="UP001177670"/>
    </source>
</evidence>
<gene>
    <name evidence="2" type="ORF">K0M31_003827</name>
</gene>
<proteinExistence type="predicted"/>
<evidence type="ECO:0000313" key="2">
    <source>
        <dbReference type="EMBL" id="KAK1127283.1"/>
    </source>
</evidence>
<feature type="region of interest" description="Disordered" evidence="1">
    <location>
        <begin position="1"/>
        <end position="27"/>
    </location>
</feature>
<dbReference type="EMBL" id="JAHYIQ010000012">
    <property type="protein sequence ID" value="KAK1127283.1"/>
    <property type="molecule type" value="Genomic_DNA"/>
</dbReference>
<accession>A0AA40FXM6</accession>
<reference evidence="2" key="1">
    <citation type="submission" date="2021-10" db="EMBL/GenBank/DDBJ databases">
        <title>Melipona bicolor Genome sequencing and assembly.</title>
        <authorList>
            <person name="Araujo N.S."/>
            <person name="Arias M.C."/>
        </authorList>
    </citation>
    <scope>NUCLEOTIDE SEQUENCE</scope>
    <source>
        <strain evidence="2">USP_2M_L1-L4_2017</strain>
        <tissue evidence="2">Whole body</tissue>
    </source>
</reference>
<evidence type="ECO:0000256" key="1">
    <source>
        <dbReference type="SAM" id="MobiDB-lite"/>
    </source>
</evidence>
<dbReference type="Proteomes" id="UP001177670">
    <property type="component" value="Unassembled WGS sequence"/>
</dbReference>
<comment type="caution">
    <text evidence="2">The sequence shown here is derived from an EMBL/GenBank/DDBJ whole genome shotgun (WGS) entry which is preliminary data.</text>
</comment>
<organism evidence="2 3">
    <name type="scientific">Melipona bicolor</name>
    <dbReference type="NCBI Taxonomy" id="60889"/>
    <lineage>
        <taxon>Eukaryota</taxon>
        <taxon>Metazoa</taxon>
        <taxon>Ecdysozoa</taxon>
        <taxon>Arthropoda</taxon>
        <taxon>Hexapoda</taxon>
        <taxon>Insecta</taxon>
        <taxon>Pterygota</taxon>
        <taxon>Neoptera</taxon>
        <taxon>Endopterygota</taxon>
        <taxon>Hymenoptera</taxon>
        <taxon>Apocrita</taxon>
        <taxon>Aculeata</taxon>
        <taxon>Apoidea</taxon>
        <taxon>Anthophila</taxon>
        <taxon>Apidae</taxon>
        <taxon>Melipona</taxon>
    </lineage>
</organism>
<dbReference type="AlphaFoldDB" id="A0AA40FXM6"/>
<feature type="region of interest" description="Disordered" evidence="1">
    <location>
        <begin position="49"/>
        <end position="71"/>
    </location>
</feature>